<reference evidence="1" key="2">
    <citation type="journal article" date="2015" name="Data Brief">
        <title>Shoot transcriptome of the giant reed, Arundo donax.</title>
        <authorList>
            <person name="Barrero R.A."/>
            <person name="Guerrero F.D."/>
            <person name="Moolhuijzen P."/>
            <person name="Goolsby J.A."/>
            <person name="Tidwell J."/>
            <person name="Bellgard S.E."/>
            <person name="Bellgard M.I."/>
        </authorList>
    </citation>
    <scope>NUCLEOTIDE SEQUENCE</scope>
    <source>
        <tissue evidence="1">Shoot tissue taken approximately 20 cm above the soil surface</tissue>
    </source>
</reference>
<dbReference type="EMBL" id="GBRH01239575">
    <property type="protein sequence ID" value="JAD58320.1"/>
    <property type="molecule type" value="Transcribed_RNA"/>
</dbReference>
<protein>
    <submittedName>
        <fullName evidence="1">Uncharacterized protein</fullName>
    </submittedName>
</protein>
<dbReference type="AlphaFoldDB" id="A0A0A9BAS4"/>
<evidence type="ECO:0000313" key="1">
    <source>
        <dbReference type="EMBL" id="JAD58320.1"/>
    </source>
</evidence>
<organism evidence="1">
    <name type="scientific">Arundo donax</name>
    <name type="common">Giant reed</name>
    <name type="synonym">Donax arundinaceus</name>
    <dbReference type="NCBI Taxonomy" id="35708"/>
    <lineage>
        <taxon>Eukaryota</taxon>
        <taxon>Viridiplantae</taxon>
        <taxon>Streptophyta</taxon>
        <taxon>Embryophyta</taxon>
        <taxon>Tracheophyta</taxon>
        <taxon>Spermatophyta</taxon>
        <taxon>Magnoliopsida</taxon>
        <taxon>Liliopsida</taxon>
        <taxon>Poales</taxon>
        <taxon>Poaceae</taxon>
        <taxon>PACMAD clade</taxon>
        <taxon>Arundinoideae</taxon>
        <taxon>Arundineae</taxon>
        <taxon>Arundo</taxon>
    </lineage>
</organism>
<sequence length="79" mass="8568">MIGVPAAMYRNRREVKDKIPGDQDEPMLSLVYSGASLGGEEKRRMVVDSCGRGCDIAASTPQFCCSSDAAAWELQPTSR</sequence>
<proteinExistence type="predicted"/>
<accession>A0A0A9BAS4</accession>
<name>A0A0A9BAS4_ARUDO</name>
<reference evidence="1" key="1">
    <citation type="submission" date="2014-09" db="EMBL/GenBank/DDBJ databases">
        <authorList>
            <person name="Magalhaes I.L.F."/>
            <person name="Oliveira U."/>
            <person name="Santos F.R."/>
            <person name="Vidigal T.H.D.A."/>
            <person name="Brescovit A.D."/>
            <person name="Santos A.J."/>
        </authorList>
    </citation>
    <scope>NUCLEOTIDE SEQUENCE</scope>
    <source>
        <tissue evidence="1">Shoot tissue taken approximately 20 cm above the soil surface</tissue>
    </source>
</reference>